<evidence type="ECO:0000313" key="2">
    <source>
        <dbReference type="EMBL" id="WOT05908.1"/>
    </source>
</evidence>
<evidence type="ECO:0000313" key="3">
    <source>
        <dbReference type="Proteomes" id="UP001529491"/>
    </source>
</evidence>
<evidence type="ECO:0000259" key="1">
    <source>
        <dbReference type="Pfam" id="PF00857"/>
    </source>
</evidence>
<dbReference type="InterPro" id="IPR036380">
    <property type="entry name" value="Isochorismatase-like_sf"/>
</dbReference>
<dbReference type="InterPro" id="IPR050993">
    <property type="entry name" value="Isochorismatase_domain"/>
</dbReference>
<keyword evidence="3" id="KW-1185">Reference proteome</keyword>
<dbReference type="Pfam" id="PF00857">
    <property type="entry name" value="Isochorismatase"/>
    <property type="match status" value="1"/>
</dbReference>
<dbReference type="RefSeq" id="WP_310470169.1">
    <property type="nucleotide sequence ID" value="NZ_CP136522.1"/>
</dbReference>
<accession>A0ABZ0K0F3</accession>
<dbReference type="Gene3D" id="3.40.50.850">
    <property type="entry name" value="Isochorismatase-like"/>
    <property type="match status" value="1"/>
</dbReference>
<reference evidence="2 3" key="1">
    <citation type="submission" date="2023-10" db="EMBL/GenBank/DDBJ databases">
        <title>Complete genome sequence of Shewanella sp. DAU334.</title>
        <authorList>
            <person name="Lee Y.-S."/>
            <person name="Jeong H.-R."/>
            <person name="Hwang E.-J."/>
            <person name="Choi Y.-L."/>
            <person name="Kim G.-D."/>
        </authorList>
    </citation>
    <scope>NUCLEOTIDE SEQUENCE [LARGE SCALE GENOMIC DNA]</scope>
    <source>
        <strain evidence="2 3">DAU334</strain>
    </source>
</reference>
<sequence>MLKPENCVLVIIDVQGQLARAMHQSEALHHKLTQLIKGMQLFDVPILWLEQLPDKLGGTSNVLATELIKTTEPIAKQHFSGWQCPMFRAKLKAQGSKQVIIAGIETHVCVYQTCIDLLDNTYSAHIVVDAMSSRDPEHKQQAIEMMLAGGARQTNVESLLFELQHEAIGERFKAILKLVK</sequence>
<dbReference type="PANTHER" id="PTHR14119">
    <property type="entry name" value="HYDROLASE"/>
    <property type="match status" value="1"/>
</dbReference>
<gene>
    <name evidence="2" type="ORF">RGE70_03510</name>
</gene>
<dbReference type="PANTHER" id="PTHR14119:SF3">
    <property type="entry name" value="ISOCHORISMATASE DOMAIN-CONTAINING PROTEIN 2"/>
    <property type="match status" value="1"/>
</dbReference>
<proteinExistence type="predicted"/>
<protein>
    <submittedName>
        <fullName evidence="2">Isochorismatase family protein</fullName>
    </submittedName>
</protein>
<dbReference type="SUPFAM" id="SSF52499">
    <property type="entry name" value="Isochorismatase-like hydrolases"/>
    <property type="match status" value="1"/>
</dbReference>
<name>A0ABZ0K0F3_9GAMM</name>
<dbReference type="InterPro" id="IPR000868">
    <property type="entry name" value="Isochorismatase-like_dom"/>
</dbReference>
<organism evidence="2 3">
    <name type="scientific">Shewanella youngdeokensis</name>
    <dbReference type="NCBI Taxonomy" id="2999068"/>
    <lineage>
        <taxon>Bacteria</taxon>
        <taxon>Pseudomonadati</taxon>
        <taxon>Pseudomonadota</taxon>
        <taxon>Gammaproteobacteria</taxon>
        <taxon>Alteromonadales</taxon>
        <taxon>Shewanellaceae</taxon>
        <taxon>Shewanella</taxon>
    </lineage>
</organism>
<dbReference type="EMBL" id="CP136522">
    <property type="protein sequence ID" value="WOT05908.1"/>
    <property type="molecule type" value="Genomic_DNA"/>
</dbReference>
<feature type="domain" description="Isochorismatase-like" evidence="1">
    <location>
        <begin position="8"/>
        <end position="157"/>
    </location>
</feature>
<dbReference type="Proteomes" id="UP001529491">
    <property type="component" value="Chromosome"/>
</dbReference>